<dbReference type="AlphaFoldDB" id="A0A438IHH3"/>
<reference evidence="3 4" key="1">
    <citation type="journal article" date="2018" name="PLoS Genet.">
        <title>Population sequencing reveals clonal diversity and ancestral inbreeding in the grapevine cultivar Chardonnay.</title>
        <authorList>
            <person name="Roach M.J."/>
            <person name="Johnson D.L."/>
            <person name="Bohlmann J."/>
            <person name="van Vuuren H.J."/>
            <person name="Jones S.J."/>
            <person name="Pretorius I.S."/>
            <person name="Schmidt S.A."/>
            <person name="Borneman A.R."/>
        </authorList>
    </citation>
    <scope>NUCLEOTIDE SEQUENCE [LARGE SCALE GENOMIC DNA]</scope>
    <source>
        <strain evidence="4">cv. Chardonnay</strain>
        <tissue evidence="3">Leaf</tissue>
    </source>
</reference>
<evidence type="ECO:0000256" key="2">
    <source>
        <dbReference type="SAM" id="MobiDB-lite"/>
    </source>
</evidence>
<organism evidence="3 4">
    <name type="scientific">Vitis vinifera</name>
    <name type="common">Grape</name>
    <dbReference type="NCBI Taxonomy" id="29760"/>
    <lineage>
        <taxon>Eukaryota</taxon>
        <taxon>Viridiplantae</taxon>
        <taxon>Streptophyta</taxon>
        <taxon>Embryophyta</taxon>
        <taxon>Tracheophyta</taxon>
        <taxon>Spermatophyta</taxon>
        <taxon>Magnoliopsida</taxon>
        <taxon>eudicotyledons</taxon>
        <taxon>Gunneridae</taxon>
        <taxon>Pentapetalae</taxon>
        <taxon>rosids</taxon>
        <taxon>Vitales</taxon>
        <taxon>Vitaceae</taxon>
        <taxon>Viteae</taxon>
        <taxon>Vitis</taxon>
    </lineage>
</organism>
<gene>
    <name evidence="3" type="ORF">CK203_025738</name>
</gene>
<comment type="caution">
    <text evidence="3">The sequence shown here is derived from an EMBL/GenBank/DDBJ whole genome shotgun (WGS) entry which is preliminary data.</text>
</comment>
<dbReference type="EMBL" id="QGNW01000111">
    <property type="protein sequence ID" value="RVW95889.1"/>
    <property type="molecule type" value="Genomic_DNA"/>
</dbReference>
<feature type="coiled-coil region" evidence="1">
    <location>
        <begin position="230"/>
        <end position="454"/>
    </location>
</feature>
<protein>
    <submittedName>
        <fullName evidence="3">Uncharacterized protein</fullName>
    </submittedName>
</protein>
<evidence type="ECO:0000313" key="3">
    <source>
        <dbReference type="EMBL" id="RVW95889.1"/>
    </source>
</evidence>
<keyword evidence="1" id="KW-0175">Coiled coil</keyword>
<evidence type="ECO:0000313" key="4">
    <source>
        <dbReference type="Proteomes" id="UP000288805"/>
    </source>
</evidence>
<evidence type="ECO:0000256" key="1">
    <source>
        <dbReference type="SAM" id="Coils"/>
    </source>
</evidence>
<feature type="region of interest" description="Disordered" evidence="2">
    <location>
        <begin position="501"/>
        <end position="540"/>
    </location>
</feature>
<sequence>MPCRCLIIFFPSMKHHLMVQENGGNCPYSYSKGPILDLAKKLIDQIGSEKSSLMLKCRSIEDKMGLVSKQLEASEKYKSEYLKRYEDAINDKKKLADDYMSRITNLQRIIRMERKYEQVLGKQKAEEDTANAEIAILKSRSSAADARLAAAREQAQSAQEEAEEWKRKYDIAVREAKTALEKAAIVQERTTKQTQLREDALRAEFSDSLADKEKEIKDKAAKIEYAEQCMTTLNLELKAAESKMKSYDVEISSLKLEIKELGEKLEAVNAKAQSFEREARMLEQEKIHLEQKYRSEFDRFEEVQERCKIAEKEAKRATELADKARAEAVSAQKEKNEIHRLAMERLAQIERAERHIENLERQKTDLADEVQSLRVSEVEALSKVTLLEGMVEEREKEIESLMKSNNEQRASTVQVLEGLLESERAARAEANNRAEALSVQLQSTQGKLDLLQQQLTSVRLNETALDGKLKSASHGKRSRVDDFDLGIESVQDMDVNERITRGNKRSRSTTSPLKFTQSEDGGSIFKANEDNNSQQTNPEDYTKFTVQKLKQELTKHNYGAELLQLRNPNKRDILALYEKHVLQKS</sequence>
<accession>A0A438IHH3</accession>
<name>A0A438IHH3_VITVI</name>
<feature type="coiled-coil region" evidence="1">
    <location>
        <begin position="141"/>
        <end position="182"/>
    </location>
</feature>
<feature type="compositionally biased region" description="Polar residues" evidence="2">
    <location>
        <begin position="508"/>
        <end position="520"/>
    </location>
</feature>
<proteinExistence type="predicted"/>
<feature type="compositionally biased region" description="Polar residues" evidence="2">
    <location>
        <begin position="530"/>
        <end position="539"/>
    </location>
</feature>
<dbReference type="Proteomes" id="UP000288805">
    <property type="component" value="Unassembled WGS sequence"/>
</dbReference>